<evidence type="ECO:0000313" key="1">
    <source>
        <dbReference type="EMBL" id="CAI9960629.1"/>
    </source>
</evidence>
<dbReference type="EMBL" id="CAXDID020000016">
    <property type="protein sequence ID" value="CAL5984227.1"/>
    <property type="molecule type" value="Genomic_DNA"/>
</dbReference>
<keyword evidence="3" id="KW-1185">Reference proteome</keyword>
<comment type="caution">
    <text evidence="1">The sequence shown here is derived from an EMBL/GenBank/DDBJ whole genome shotgun (WGS) entry which is preliminary data.</text>
</comment>
<organism evidence="1">
    <name type="scientific">Hexamita inflata</name>
    <dbReference type="NCBI Taxonomy" id="28002"/>
    <lineage>
        <taxon>Eukaryota</taxon>
        <taxon>Metamonada</taxon>
        <taxon>Diplomonadida</taxon>
        <taxon>Hexamitidae</taxon>
        <taxon>Hexamitinae</taxon>
        <taxon>Hexamita</taxon>
    </lineage>
</organism>
<reference evidence="1" key="1">
    <citation type="submission" date="2023-06" db="EMBL/GenBank/DDBJ databases">
        <authorList>
            <person name="Kurt Z."/>
        </authorList>
    </citation>
    <scope>NUCLEOTIDE SEQUENCE</scope>
</reference>
<dbReference type="Proteomes" id="UP001642409">
    <property type="component" value="Unassembled WGS sequence"/>
</dbReference>
<dbReference type="AlphaFoldDB" id="A0AA86QJF8"/>
<accession>A0AA86QJF8</accession>
<proteinExistence type="predicted"/>
<gene>
    <name evidence="1" type="ORF">HINF_LOCUS48274</name>
    <name evidence="2" type="ORF">HINF_LOCUS8010</name>
</gene>
<evidence type="ECO:0000313" key="3">
    <source>
        <dbReference type="Proteomes" id="UP001642409"/>
    </source>
</evidence>
<sequence length="277" mass="31671">MNASQRLQRSLELRASTKVIDALDYSRHKEVTERPFQKTSNLDKNFCHGMTQPTDHVDMAQTTNYSEYAVEKLPRRDRINSQYLNLADYPENRPMYKPSLETEVAKTMMMNLEEPRHQHTIIQKSQTAYCTVGEQASHGYETDKTDVYGAQTNKQGEGVAAFLSGVYIDRGYTIKKMEIPKENIKREVKQMYTTEPENKATMRVAGLTADRGKGLPDVMAANYGAEDPNYNYQMKTLNNVNNDTQKACGLTSEFHEERPQYLGGKKIAVNLGTYRRQ</sequence>
<dbReference type="EMBL" id="CATOUU010000931">
    <property type="protein sequence ID" value="CAI9960629.1"/>
    <property type="molecule type" value="Genomic_DNA"/>
</dbReference>
<reference evidence="2 3" key="2">
    <citation type="submission" date="2024-07" db="EMBL/GenBank/DDBJ databases">
        <authorList>
            <person name="Akdeniz Z."/>
        </authorList>
    </citation>
    <scope>NUCLEOTIDE SEQUENCE [LARGE SCALE GENOMIC DNA]</scope>
</reference>
<evidence type="ECO:0000313" key="2">
    <source>
        <dbReference type="EMBL" id="CAL5984227.1"/>
    </source>
</evidence>
<name>A0AA86QJF8_9EUKA</name>
<protein>
    <submittedName>
        <fullName evidence="1">Uncharacterized protein</fullName>
    </submittedName>
</protein>